<feature type="chain" id="PRO_5003319748" description="EGF-like domain-containing protein" evidence="2">
    <location>
        <begin position="20"/>
        <end position="732"/>
    </location>
</feature>
<keyword evidence="2" id="KW-0732">Signal</keyword>
<evidence type="ECO:0008006" key="5">
    <source>
        <dbReference type="Google" id="ProtNLM"/>
    </source>
</evidence>
<dbReference type="KEGG" id="dfa:DFA_02346"/>
<feature type="signal peptide" evidence="2">
    <location>
        <begin position="1"/>
        <end position="19"/>
    </location>
</feature>
<dbReference type="SUPFAM" id="SSF50911">
    <property type="entry name" value="Mannose 6-phosphate receptor domain"/>
    <property type="match status" value="1"/>
</dbReference>
<proteinExistence type="predicted"/>
<dbReference type="InterPro" id="IPR009011">
    <property type="entry name" value="Man6P_isomerase_rcpt-bd_dom_sf"/>
</dbReference>
<evidence type="ECO:0000256" key="2">
    <source>
        <dbReference type="SAM" id="SignalP"/>
    </source>
</evidence>
<sequence length="732" mass="82028">MYKQLIFLSIILFIGQVFSSSCIFGSGNQQFNFTLVGLNKTYSYFIQDQQNESNYTLEWTLCQNSNVKDVQSTIFYNNNGTSIVSGSFATGSTKISDNVVSFNYLSPTVFNRINTTYYLYCNPNQTESYFNFYECFANGLNQECHIQTAYACPQPSQELYVSSYEVNPKNRTLVVRGYFGDYYLNTFIDVGGYGCEKFYYLSNSSMITCLIYNYSPNGGYKLVTLSLISTTKNFTNQESVYFPSYTPNYVSNVTMNGNVFVFNGHFNMLQNGGYVLVNYTGWNMYTECSIITLNTSKIECYLPNYVYGNQSIQLNLFEYKLNTSYFISNTAPYRIESSYKNNTTLILEGEFGSSLPNISINGGPCIIYIFNQYSIQCNVTNYPTQGGYFPVEITQLYYNYTLQQNVYFNPISLEQQCMDSTNNCSGNGYCNFYGTCVCYTPSNYSNCYQTPQEKCIYETNNCQRNGYCDFYGQCHCYQPSPYSNCAPVIQIYNVSITPNSPVISIYRSLPYYFYNERVYFYFGGYPIQCTIFASNSTNLNCSIGQYPNTSSLDLYGEVGINANSSMGPFQTPLYLVYFPPGNQTDSSNSSDSSSSSSSFEPTVVCTLSRGKLKVVYNGNEAINCSSNGYSYCTTPGGFECQGNSVNSMTRCSAPKQITCQATDITCRVAGTMCSISPVDGSLQIQPYPSNDPPTSTTGTTSSIQTSGSPSLSSLSSPIIILLLSIISSFYFF</sequence>
<dbReference type="AlphaFoldDB" id="F4PZ71"/>
<accession>F4PZ71</accession>
<protein>
    <recommendedName>
        <fullName evidence="5">EGF-like domain-containing protein</fullName>
    </recommendedName>
</protein>
<dbReference type="RefSeq" id="XP_004366733.1">
    <property type="nucleotide sequence ID" value="XM_004366676.1"/>
</dbReference>
<organism evidence="3 4">
    <name type="scientific">Cavenderia fasciculata</name>
    <name type="common">Slime mold</name>
    <name type="synonym">Dictyostelium fasciculatum</name>
    <dbReference type="NCBI Taxonomy" id="261658"/>
    <lineage>
        <taxon>Eukaryota</taxon>
        <taxon>Amoebozoa</taxon>
        <taxon>Evosea</taxon>
        <taxon>Eumycetozoa</taxon>
        <taxon>Dictyostelia</taxon>
        <taxon>Acytosteliales</taxon>
        <taxon>Cavenderiaceae</taxon>
        <taxon>Cavenderia</taxon>
    </lineage>
</organism>
<dbReference type="EMBL" id="GL883016">
    <property type="protein sequence ID" value="EGG19100.1"/>
    <property type="molecule type" value="Genomic_DNA"/>
</dbReference>
<evidence type="ECO:0000313" key="4">
    <source>
        <dbReference type="Proteomes" id="UP000007797"/>
    </source>
</evidence>
<dbReference type="PROSITE" id="PS51257">
    <property type="entry name" value="PROKAR_LIPOPROTEIN"/>
    <property type="match status" value="1"/>
</dbReference>
<dbReference type="Proteomes" id="UP000007797">
    <property type="component" value="Unassembled WGS sequence"/>
</dbReference>
<gene>
    <name evidence="3" type="ORF">DFA_02346</name>
</gene>
<name>F4PZ71_CACFS</name>
<keyword evidence="4" id="KW-1185">Reference proteome</keyword>
<evidence type="ECO:0000313" key="3">
    <source>
        <dbReference type="EMBL" id="EGG19100.1"/>
    </source>
</evidence>
<feature type="compositionally biased region" description="Low complexity" evidence="1">
    <location>
        <begin position="692"/>
        <end position="713"/>
    </location>
</feature>
<feature type="region of interest" description="Disordered" evidence="1">
    <location>
        <begin position="684"/>
        <end position="713"/>
    </location>
</feature>
<reference evidence="4" key="1">
    <citation type="journal article" date="2011" name="Genome Res.">
        <title>Phylogeny-wide analysis of social amoeba genomes highlights ancient origins for complex intercellular communication.</title>
        <authorList>
            <person name="Heidel A.J."/>
            <person name="Lawal H.M."/>
            <person name="Felder M."/>
            <person name="Schilde C."/>
            <person name="Helps N.R."/>
            <person name="Tunggal B."/>
            <person name="Rivero F."/>
            <person name="John U."/>
            <person name="Schleicher M."/>
            <person name="Eichinger L."/>
            <person name="Platzer M."/>
            <person name="Noegel A.A."/>
            <person name="Schaap P."/>
            <person name="Gloeckner G."/>
        </authorList>
    </citation>
    <scope>NUCLEOTIDE SEQUENCE [LARGE SCALE GENOMIC DNA]</scope>
    <source>
        <strain evidence="4">SH3</strain>
    </source>
</reference>
<dbReference type="GeneID" id="14871277"/>
<evidence type="ECO:0000256" key="1">
    <source>
        <dbReference type="SAM" id="MobiDB-lite"/>
    </source>
</evidence>